<keyword evidence="3" id="KW-1185">Reference proteome</keyword>
<name>A0A7X0AX43_9PROT</name>
<dbReference type="Proteomes" id="UP000539175">
    <property type="component" value="Unassembled WGS sequence"/>
</dbReference>
<accession>A0A7X0AX43</accession>
<comment type="caution">
    <text evidence="2">The sequence shown here is derived from an EMBL/GenBank/DDBJ whole genome shotgun (WGS) entry which is preliminary data.</text>
</comment>
<evidence type="ECO:0000313" key="3">
    <source>
        <dbReference type="Proteomes" id="UP000539175"/>
    </source>
</evidence>
<organism evidence="2 3">
    <name type="scientific">Nitrospirillum iridis</name>
    <dbReference type="NCBI Taxonomy" id="765888"/>
    <lineage>
        <taxon>Bacteria</taxon>
        <taxon>Pseudomonadati</taxon>
        <taxon>Pseudomonadota</taxon>
        <taxon>Alphaproteobacteria</taxon>
        <taxon>Rhodospirillales</taxon>
        <taxon>Azospirillaceae</taxon>
        <taxon>Nitrospirillum</taxon>
    </lineage>
</organism>
<evidence type="ECO:0000256" key="1">
    <source>
        <dbReference type="SAM" id="MobiDB-lite"/>
    </source>
</evidence>
<evidence type="ECO:0000313" key="2">
    <source>
        <dbReference type="EMBL" id="MBB6251733.1"/>
    </source>
</evidence>
<dbReference type="EMBL" id="JACIIZ010000005">
    <property type="protein sequence ID" value="MBB6251733.1"/>
    <property type="molecule type" value="Genomic_DNA"/>
</dbReference>
<gene>
    <name evidence="2" type="ORF">FHS74_002284</name>
</gene>
<dbReference type="RefSeq" id="WP_184800419.1">
    <property type="nucleotide sequence ID" value="NZ_JACIIZ010000005.1"/>
</dbReference>
<sequence length="173" mass="18183">MPPSPLVPISANPIPGTPTRPGPALAAHIPALARLTAHAALSVRLACRRLEQGQDQAALDELLETAGPVLTQALEGVGRLEAALEAHGREREADWRPAATLRVRMEAAAGLLRQADILARAGLAEEAGDSREAALWTLERGLALVPPFSPVPGQDMPIHALPPTYPAEGLPRP</sequence>
<dbReference type="AlphaFoldDB" id="A0A7X0AX43"/>
<proteinExistence type="predicted"/>
<reference evidence="2 3" key="1">
    <citation type="submission" date="2020-08" db="EMBL/GenBank/DDBJ databases">
        <title>Genomic Encyclopedia of Type Strains, Phase IV (KMG-IV): sequencing the most valuable type-strain genomes for metagenomic binning, comparative biology and taxonomic classification.</title>
        <authorList>
            <person name="Goeker M."/>
        </authorList>
    </citation>
    <scope>NUCLEOTIDE SEQUENCE [LARGE SCALE GENOMIC DNA]</scope>
    <source>
        <strain evidence="2 3">DSM 22198</strain>
    </source>
</reference>
<feature type="region of interest" description="Disordered" evidence="1">
    <location>
        <begin position="1"/>
        <end position="20"/>
    </location>
</feature>
<protein>
    <submittedName>
        <fullName evidence="2">Uncharacterized protein</fullName>
    </submittedName>
</protein>